<reference evidence="15" key="3">
    <citation type="submission" date="2020-12" db="UniProtKB">
        <authorList>
            <consortium name="WormBaseParasite"/>
        </authorList>
    </citation>
    <scope>IDENTIFICATION</scope>
</reference>
<feature type="chain" id="PRO_5015030289" description="glucuronosyltransferase" evidence="12">
    <location>
        <begin position="19"/>
        <end position="524"/>
    </location>
</feature>
<keyword evidence="8 11" id="KW-1133">Transmembrane helix</keyword>
<dbReference type="SUPFAM" id="SSF53756">
    <property type="entry name" value="UDP-Glycosyltransferase/glycogen phosphorylase"/>
    <property type="match status" value="1"/>
</dbReference>
<comment type="subcellular location">
    <subcellularLocation>
        <location evidence="1">Membrane</location>
        <topology evidence="1">Single-pass membrane protein</topology>
    </subcellularLocation>
</comment>
<dbReference type="OMA" id="SCTFFDS"/>
<sequence length="524" mass="60620">MYYFFFFIILQLFFSVQSLKVLVYSPKVGHSHINFNGRIADILVKAGHDVTFLAPKLTNMPYTNGTKLAKVISVEPDLYVAEKFHETTALKNMWNLKEDVTNAFDMFSTISNLFLISCEHLINQKELTKQIINEKYDIMIAEYFTTCPLGLVDHYNISSLIITSAMTFNDIAYPMLGLNFPSSYIPGSFMPFKEKMTYKERIINTLQYITIKYYLENILFKKYEELFSRKTKTNFYEAKYNIGGVFINTVPWMDFPFPITPKIHFIGGSGVPEPKNLTKQWNDILSLRKKNILLSFGSVAQSFEMPDSYKKGILIMMKELKNITFIWKYEKEPHTLPYKVPKNVFISKWIPQNDLLNDDRITIFITHGGLNSITEAISRGKVTLTVPLFGDQIRNAQMVERLNISKVFSKKNLSNSKLLIDTITYLLNNIDFYSKNVYRQQLLMKNRPFSAEETIIKITEFVGKHGNLPEMDLYSTKMSTVVFYNLDIILPALFILLLLISGIIIAVIYLIKSFNSIRKTTKID</sequence>
<dbReference type="PANTHER" id="PTHR48043">
    <property type="entry name" value="EG:EG0003.4 PROTEIN-RELATED"/>
    <property type="match status" value="1"/>
</dbReference>
<evidence type="ECO:0000313" key="16">
    <source>
        <dbReference type="WormBase" id="SRAE_0000024400"/>
    </source>
</evidence>
<name>A0A090L0U3_STRRB</name>
<dbReference type="WormBase" id="SRAE_0000024400">
    <property type="protein sequence ID" value="SRP12376"/>
    <property type="gene ID" value="WBGene00255984"/>
</dbReference>
<dbReference type="AlphaFoldDB" id="A0A090L0U3"/>
<dbReference type="OrthoDB" id="5835829at2759"/>
<evidence type="ECO:0000313" key="15">
    <source>
        <dbReference type="WBParaSite" id="SRAE_0000024400.1"/>
    </source>
</evidence>
<dbReference type="EC" id="2.4.1.17" evidence="3"/>
<evidence type="ECO:0000313" key="14">
    <source>
        <dbReference type="Proteomes" id="UP000035682"/>
    </source>
</evidence>
<evidence type="ECO:0000256" key="11">
    <source>
        <dbReference type="SAM" id="Phobius"/>
    </source>
</evidence>
<evidence type="ECO:0000256" key="10">
    <source>
        <dbReference type="ARBA" id="ARBA00047475"/>
    </source>
</evidence>
<keyword evidence="6 11" id="KW-0812">Transmembrane</keyword>
<dbReference type="Proteomes" id="UP000035682">
    <property type="component" value="Unplaced"/>
</dbReference>
<comment type="similarity">
    <text evidence="2">Belongs to the UDP-glycosyltransferase family.</text>
</comment>
<dbReference type="InterPro" id="IPR050271">
    <property type="entry name" value="UDP-glycosyltransferase"/>
</dbReference>
<dbReference type="Gene3D" id="3.40.50.2000">
    <property type="entry name" value="Glycogen Phosphorylase B"/>
    <property type="match status" value="1"/>
</dbReference>
<evidence type="ECO:0000256" key="8">
    <source>
        <dbReference type="ARBA" id="ARBA00022989"/>
    </source>
</evidence>
<keyword evidence="4" id="KW-0328">Glycosyltransferase</keyword>
<keyword evidence="9 11" id="KW-0472">Membrane</keyword>
<accession>A0A090L0U3</accession>
<evidence type="ECO:0000256" key="2">
    <source>
        <dbReference type="ARBA" id="ARBA00009995"/>
    </source>
</evidence>
<protein>
    <recommendedName>
        <fullName evidence="3">glucuronosyltransferase</fullName>
        <ecNumber evidence="3">2.4.1.17</ecNumber>
    </recommendedName>
</protein>
<proteinExistence type="inferred from homology"/>
<dbReference type="EMBL" id="LN609405">
    <property type="protein sequence ID" value="CEF61114.1"/>
    <property type="molecule type" value="Genomic_DNA"/>
</dbReference>
<dbReference type="WBParaSite" id="SRAE_0000024400.1">
    <property type="protein sequence ID" value="SRAE_0000024400.1"/>
    <property type="gene ID" value="WBGene00255984"/>
</dbReference>
<evidence type="ECO:0000256" key="7">
    <source>
        <dbReference type="ARBA" id="ARBA00022729"/>
    </source>
</evidence>
<evidence type="ECO:0000256" key="12">
    <source>
        <dbReference type="SAM" id="SignalP"/>
    </source>
</evidence>
<comment type="catalytic activity">
    <reaction evidence="10">
        <text>glucuronate acceptor + UDP-alpha-D-glucuronate = acceptor beta-D-glucuronoside + UDP + H(+)</text>
        <dbReference type="Rhea" id="RHEA:21032"/>
        <dbReference type="ChEBI" id="CHEBI:15378"/>
        <dbReference type="ChEBI" id="CHEBI:58052"/>
        <dbReference type="ChEBI" id="CHEBI:58223"/>
        <dbReference type="ChEBI" id="CHEBI:132367"/>
        <dbReference type="ChEBI" id="CHEBI:132368"/>
        <dbReference type="EC" id="2.4.1.17"/>
    </reaction>
</comment>
<dbReference type="PANTHER" id="PTHR48043:SF23">
    <property type="entry name" value="UDP-GLUCURONOSYLTRANSFERASE"/>
    <property type="match status" value="1"/>
</dbReference>
<evidence type="ECO:0000256" key="5">
    <source>
        <dbReference type="ARBA" id="ARBA00022679"/>
    </source>
</evidence>
<evidence type="ECO:0000256" key="9">
    <source>
        <dbReference type="ARBA" id="ARBA00023136"/>
    </source>
</evidence>
<dbReference type="Pfam" id="PF00201">
    <property type="entry name" value="UDPGT"/>
    <property type="match status" value="1"/>
</dbReference>
<evidence type="ECO:0000256" key="4">
    <source>
        <dbReference type="ARBA" id="ARBA00022676"/>
    </source>
</evidence>
<dbReference type="InterPro" id="IPR002213">
    <property type="entry name" value="UDP_glucos_trans"/>
</dbReference>
<reference evidence="13" key="2">
    <citation type="submission" date="2014-09" db="EMBL/GenBank/DDBJ databases">
        <authorList>
            <person name="Aslett A.Martin."/>
        </authorList>
    </citation>
    <scope>NUCLEOTIDE SEQUENCE</scope>
    <source>
        <strain evidence="13">ED321 Heterogonic</strain>
    </source>
</reference>
<evidence type="ECO:0000256" key="1">
    <source>
        <dbReference type="ARBA" id="ARBA00004167"/>
    </source>
</evidence>
<evidence type="ECO:0000256" key="3">
    <source>
        <dbReference type="ARBA" id="ARBA00012544"/>
    </source>
</evidence>
<evidence type="ECO:0000256" key="6">
    <source>
        <dbReference type="ARBA" id="ARBA00022692"/>
    </source>
</evidence>
<keyword evidence="7 12" id="KW-0732">Signal</keyword>
<reference evidence="14" key="1">
    <citation type="submission" date="2014-09" db="EMBL/GenBank/DDBJ databases">
        <authorList>
            <person name="Martin A.A."/>
        </authorList>
    </citation>
    <scope>NUCLEOTIDE SEQUENCE</scope>
    <source>
        <strain evidence="14">ED321</strain>
    </source>
</reference>
<keyword evidence="14" id="KW-1185">Reference proteome</keyword>
<dbReference type="CDD" id="cd03784">
    <property type="entry name" value="GT1_Gtf-like"/>
    <property type="match status" value="1"/>
</dbReference>
<evidence type="ECO:0000313" key="13">
    <source>
        <dbReference type="EMBL" id="CEF61114.1"/>
    </source>
</evidence>
<organism evidence="13">
    <name type="scientific">Strongyloides ratti</name>
    <name type="common">Parasitic roundworm</name>
    <dbReference type="NCBI Taxonomy" id="34506"/>
    <lineage>
        <taxon>Eukaryota</taxon>
        <taxon>Metazoa</taxon>
        <taxon>Ecdysozoa</taxon>
        <taxon>Nematoda</taxon>
        <taxon>Chromadorea</taxon>
        <taxon>Rhabditida</taxon>
        <taxon>Tylenchina</taxon>
        <taxon>Panagrolaimomorpha</taxon>
        <taxon>Strongyloidoidea</taxon>
        <taxon>Strongyloididae</taxon>
        <taxon>Strongyloides</taxon>
    </lineage>
</organism>
<feature type="transmembrane region" description="Helical" evidence="11">
    <location>
        <begin position="488"/>
        <end position="511"/>
    </location>
</feature>
<dbReference type="GO" id="GO:0016020">
    <property type="term" value="C:membrane"/>
    <property type="evidence" value="ECO:0007669"/>
    <property type="project" value="UniProtKB-SubCell"/>
</dbReference>
<gene>
    <name evidence="13 15 16" type="ORF">SRAE_0000024400</name>
</gene>
<keyword evidence="5 13" id="KW-0808">Transferase</keyword>
<dbReference type="RefSeq" id="XP_024500323.1">
    <property type="nucleotide sequence ID" value="XM_024646108.1"/>
</dbReference>
<dbReference type="GO" id="GO:0015020">
    <property type="term" value="F:glucuronosyltransferase activity"/>
    <property type="evidence" value="ECO:0007669"/>
    <property type="project" value="UniProtKB-EC"/>
</dbReference>
<dbReference type="GeneID" id="36373482"/>
<feature type="signal peptide" evidence="12">
    <location>
        <begin position="1"/>
        <end position="18"/>
    </location>
</feature>
<dbReference type="CTD" id="36373482"/>
<dbReference type="FunFam" id="3.40.50.2000:FF:000038">
    <property type="entry name" value="UDP-GlucuronosylTransferase"/>
    <property type="match status" value="1"/>
</dbReference>